<organism evidence="5 6">
    <name type="scientific">Coleofasciculus chthonoplastes PCC 7420</name>
    <dbReference type="NCBI Taxonomy" id="118168"/>
    <lineage>
        <taxon>Bacteria</taxon>
        <taxon>Bacillati</taxon>
        <taxon>Cyanobacteriota</taxon>
        <taxon>Cyanophyceae</taxon>
        <taxon>Coleofasciculales</taxon>
        <taxon>Coleofasciculaceae</taxon>
        <taxon>Coleofasciculus</taxon>
    </lineage>
</organism>
<evidence type="ECO:0000313" key="5">
    <source>
        <dbReference type="EMBL" id="EDX73330.1"/>
    </source>
</evidence>
<dbReference type="EMBL" id="DS989858">
    <property type="protein sequence ID" value="EDX73330.1"/>
    <property type="molecule type" value="Genomic_DNA"/>
</dbReference>
<reference evidence="5 6" key="1">
    <citation type="submission" date="2008-07" db="EMBL/GenBank/DDBJ databases">
        <authorList>
            <person name="Tandeau de Marsac N."/>
            <person name="Ferriera S."/>
            <person name="Johnson J."/>
            <person name="Kravitz S."/>
            <person name="Beeson K."/>
            <person name="Sutton G."/>
            <person name="Rogers Y.-H."/>
            <person name="Friedman R."/>
            <person name="Frazier M."/>
            <person name="Venter J.C."/>
        </authorList>
    </citation>
    <scope>NUCLEOTIDE SEQUENCE [LARGE SCALE GENOMIC DNA]</scope>
    <source>
        <strain evidence="5 6">PCC 7420</strain>
    </source>
</reference>
<dbReference type="OrthoDB" id="9808332at2"/>
<dbReference type="Pfam" id="PF01547">
    <property type="entry name" value="SBP_bac_1"/>
    <property type="match status" value="1"/>
</dbReference>
<comment type="similarity">
    <text evidence="1">Belongs to the bacterial solute-binding protein 1 family.</text>
</comment>
<feature type="transmembrane region" description="Helical" evidence="4">
    <location>
        <begin position="21"/>
        <end position="41"/>
    </location>
</feature>
<evidence type="ECO:0000256" key="3">
    <source>
        <dbReference type="ARBA" id="ARBA00022729"/>
    </source>
</evidence>
<evidence type="ECO:0000256" key="1">
    <source>
        <dbReference type="ARBA" id="ARBA00008520"/>
    </source>
</evidence>
<keyword evidence="3" id="KW-0732">Signal</keyword>
<dbReference type="AlphaFoldDB" id="B4VXJ1"/>
<keyword evidence="2" id="KW-0813">Transport</keyword>
<dbReference type="PANTHER" id="PTHR43649:SF34">
    <property type="entry name" value="ABC TRANSPORTER PERIPLASMIC-BINDING PROTEIN YCJN-RELATED"/>
    <property type="match status" value="1"/>
</dbReference>
<dbReference type="STRING" id="118168.MC7420_1126"/>
<proteinExistence type="inferred from homology"/>
<keyword evidence="4" id="KW-0812">Transmembrane</keyword>
<dbReference type="Gene3D" id="3.40.190.10">
    <property type="entry name" value="Periplasmic binding protein-like II"/>
    <property type="match status" value="2"/>
</dbReference>
<dbReference type="Proteomes" id="UP000003835">
    <property type="component" value="Unassembled WGS sequence"/>
</dbReference>
<protein>
    <submittedName>
        <fullName evidence="5">Bacterial extracellular solute-binding protein, putative</fullName>
    </submittedName>
</protein>
<evidence type="ECO:0000256" key="4">
    <source>
        <dbReference type="SAM" id="Phobius"/>
    </source>
</evidence>
<dbReference type="InterPro" id="IPR006059">
    <property type="entry name" value="SBP"/>
</dbReference>
<accession>B4VXJ1</accession>
<evidence type="ECO:0000256" key="2">
    <source>
        <dbReference type="ARBA" id="ARBA00022448"/>
    </source>
</evidence>
<dbReference type="HOGENOM" id="CLU_031285_9_1_3"/>
<keyword evidence="6" id="KW-1185">Reference proteome</keyword>
<gene>
    <name evidence="5" type="ORF">MC7420_1126</name>
</gene>
<keyword evidence="4" id="KW-1133">Transmembrane helix</keyword>
<keyword evidence="4" id="KW-0472">Membrane</keyword>
<dbReference type="SUPFAM" id="SSF53850">
    <property type="entry name" value="Periplasmic binding protein-like II"/>
    <property type="match status" value="1"/>
</dbReference>
<dbReference type="InterPro" id="IPR050490">
    <property type="entry name" value="Bact_solute-bd_prot1"/>
</dbReference>
<name>B4VXJ1_9CYAN</name>
<sequence length="453" mass="51918">MKTKQIVKRLGQFIRRLNSRSIWVFVAVIQVLLLVLIYVSWPPTNLTLFVPADEASAWQSLITDFHQQYPKIRINLRTRTNLAGDITYRLKEDFVRECQAGNSLYDLVYTDIIWMPEFAAKGCLVNLYEWTAKDTLINEGFLPSAIDAGEYKGKLYRMPLRSDIGLLYYRKNLLGNTQPPATLQQLTALAKNWKNQGNSQGVYLWQGWRYEGLVATFVEVLESYSGFWIKPESLEVGLDQPAAEQAVQFLLNTIRDNISSPEVILYSEQESLETFNQDQNTIFLRQWPYVWNQFTDPANIGVQVLNLSSNSTNNSLRPSACNGSWGLGIAKNSKHQDKAWKAIQYFTSQAAQKKLILEKGYLPSREALFDDPEITAKYPYLPSLKEAVKNSILRPPLPQYDQASFILQKYLSKLITRTALAQRVDNNEITRLMQEAADETRQLLKLDPIAVQR</sequence>
<dbReference type="RefSeq" id="WP_006103385.1">
    <property type="nucleotide sequence ID" value="NZ_DS989858.1"/>
</dbReference>
<dbReference type="eggNOG" id="COG1653">
    <property type="taxonomic scope" value="Bacteria"/>
</dbReference>
<evidence type="ECO:0000313" key="6">
    <source>
        <dbReference type="Proteomes" id="UP000003835"/>
    </source>
</evidence>
<dbReference type="PANTHER" id="PTHR43649">
    <property type="entry name" value="ARABINOSE-BINDING PROTEIN-RELATED"/>
    <property type="match status" value="1"/>
</dbReference>